<keyword evidence="4" id="KW-1133">Transmembrane helix</keyword>
<keyword evidence="3" id="KW-0677">Repeat</keyword>
<dbReference type="SUPFAM" id="SSF49299">
    <property type="entry name" value="PKD domain"/>
    <property type="match status" value="3"/>
</dbReference>
<dbReference type="CDD" id="cd00146">
    <property type="entry name" value="PKD"/>
    <property type="match status" value="2"/>
</dbReference>
<dbReference type="RefSeq" id="WP_169549204.1">
    <property type="nucleotide sequence ID" value="NZ_CP051677.1"/>
</dbReference>
<dbReference type="KEGG" id="srho:HH216_01615"/>
<organism evidence="7 8">
    <name type="scientific">Spirosoma rhododendri</name>
    <dbReference type="NCBI Taxonomy" id="2728024"/>
    <lineage>
        <taxon>Bacteria</taxon>
        <taxon>Pseudomonadati</taxon>
        <taxon>Bacteroidota</taxon>
        <taxon>Cytophagia</taxon>
        <taxon>Cytophagales</taxon>
        <taxon>Cytophagaceae</taxon>
        <taxon>Spirosoma</taxon>
    </lineage>
</organism>
<keyword evidence="8" id="KW-1185">Reference proteome</keyword>
<evidence type="ECO:0000313" key="8">
    <source>
        <dbReference type="Proteomes" id="UP000501128"/>
    </source>
</evidence>
<dbReference type="EMBL" id="CP051677">
    <property type="protein sequence ID" value="QJD77261.1"/>
    <property type="molecule type" value="Genomic_DNA"/>
</dbReference>
<dbReference type="Gene3D" id="2.60.40.10">
    <property type="entry name" value="Immunoglobulins"/>
    <property type="match status" value="4"/>
</dbReference>
<keyword evidence="2" id="KW-0812">Transmembrane</keyword>
<evidence type="ECO:0000256" key="4">
    <source>
        <dbReference type="ARBA" id="ARBA00022989"/>
    </source>
</evidence>
<dbReference type="InterPro" id="IPR022409">
    <property type="entry name" value="PKD/Chitinase_dom"/>
</dbReference>
<dbReference type="PROSITE" id="PS50093">
    <property type="entry name" value="PKD"/>
    <property type="match status" value="2"/>
</dbReference>
<evidence type="ECO:0000256" key="3">
    <source>
        <dbReference type="ARBA" id="ARBA00022737"/>
    </source>
</evidence>
<sequence>MNVTNQASLHTGYILLIGLFMLVGCKTKTPAPLTPKASFRVASPNCTAPCDPGITNLSQYAVSYRWDFGDGGTSTQETPQHTYTKGGSYAIKLTVTGEENQQADTTITVSLQSPTPVAAFTVQNNNCTAACEIGFTNQSTYGNTYAWDFGDGGTATDANPKHTYTKGGTYTVKLTANGDQGKSGSATQTVTIKTPPPVANFLIQNDNCIVPCTVVLQNQSTNATSYSWRILTSYPNATALYRTATDVSPSQPYDAVSPFVNGGRLGYMAELTATGPGGTATVKKAITIRPPVPTSIFTYQTVNRADGTYIQLINQSRDATSYKWYYGSGQTSTLETPPAYKYIGAQGVTLDVFNETSTSRRQTVIELPRPILK</sequence>
<dbReference type="PANTHER" id="PTHR46730:SF1">
    <property type="entry name" value="PLAT DOMAIN-CONTAINING PROTEIN"/>
    <property type="match status" value="1"/>
</dbReference>
<comment type="subcellular location">
    <subcellularLocation>
        <location evidence="1">Membrane</location>
        <topology evidence="1">Multi-pass membrane protein</topology>
    </subcellularLocation>
</comment>
<reference evidence="7 8" key="1">
    <citation type="submission" date="2020-04" db="EMBL/GenBank/DDBJ databases">
        <title>Genome sequencing of novel species.</title>
        <authorList>
            <person name="Heo J."/>
            <person name="Kim S.-J."/>
            <person name="Kim J.-S."/>
            <person name="Hong S.-B."/>
            <person name="Kwon S.-W."/>
        </authorList>
    </citation>
    <scope>NUCLEOTIDE SEQUENCE [LARGE SCALE GENOMIC DNA]</scope>
    <source>
        <strain evidence="7 8">CJU-R4</strain>
    </source>
</reference>
<dbReference type="GO" id="GO:0005886">
    <property type="term" value="C:plasma membrane"/>
    <property type="evidence" value="ECO:0007669"/>
    <property type="project" value="TreeGrafter"/>
</dbReference>
<evidence type="ECO:0000259" key="6">
    <source>
        <dbReference type="PROSITE" id="PS50093"/>
    </source>
</evidence>
<keyword evidence="5" id="KW-0472">Membrane</keyword>
<dbReference type="InterPro" id="IPR035986">
    <property type="entry name" value="PKD_dom_sf"/>
</dbReference>
<dbReference type="InterPro" id="IPR013783">
    <property type="entry name" value="Ig-like_fold"/>
</dbReference>
<dbReference type="GO" id="GO:0006816">
    <property type="term" value="P:calcium ion transport"/>
    <property type="evidence" value="ECO:0007669"/>
    <property type="project" value="TreeGrafter"/>
</dbReference>
<dbReference type="PANTHER" id="PTHR46730">
    <property type="entry name" value="POLYCYSTIN-1"/>
    <property type="match status" value="1"/>
</dbReference>
<dbReference type="InterPro" id="IPR000601">
    <property type="entry name" value="PKD_dom"/>
</dbReference>
<dbReference type="Proteomes" id="UP000501128">
    <property type="component" value="Chromosome"/>
</dbReference>
<evidence type="ECO:0000256" key="1">
    <source>
        <dbReference type="ARBA" id="ARBA00004141"/>
    </source>
</evidence>
<dbReference type="SMART" id="SM00089">
    <property type="entry name" value="PKD"/>
    <property type="match status" value="3"/>
</dbReference>
<feature type="domain" description="PKD" evidence="6">
    <location>
        <begin position="144"/>
        <end position="192"/>
    </location>
</feature>
<evidence type="ECO:0000256" key="5">
    <source>
        <dbReference type="ARBA" id="ARBA00023136"/>
    </source>
</evidence>
<evidence type="ECO:0000313" key="7">
    <source>
        <dbReference type="EMBL" id="QJD77261.1"/>
    </source>
</evidence>
<name>A0A7L5DIP9_9BACT</name>
<evidence type="ECO:0000256" key="2">
    <source>
        <dbReference type="ARBA" id="ARBA00022692"/>
    </source>
</evidence>
<dbReference type="GO" id="GO:0005261">
    <property type="term" value="F:monoatomic cation channel activity"/>
    <property type="evidence" value="ECO:0007669"/>
    <property type="project" value="TreeGrafter"/>
</dbReference>
<proteinExistence type="predicted"/>
<protein>
    <submittedName>
        <fullName evidence="7">PKD domain-containing protein</fullName>
    </submittedName>
</protein>
<feature type="domain" description="PKD" evidence="6">
    <location>
        <begin position="62"/>
        <end position="118"/>
    </location>
</feature>
<dbReference type="Pfam" id="PF18911">
    <property type="entry name" value="PKD_4"/>
    <property type="match status" value="2"/>
</dbReference>
<accession>A0A7L5DIP9</accession>
<dbReference type="AlphaFoldDB" id="A0A7L5DIP9"/>
<gene>
    <name evidence="7" type="ORF">HH216_01615</name>
</gene>